<evidence type="ECO:0000313" key="21">
    <source>
        <dbReference type="Proteomes" id="UP001213681"/>
    </source>
</evidence>
<dbReference type="EMBL" id="JAPVEA010000008">
    <property type="protein sequence ID" value="KAJ5438137.1"/>
    <property type="molecule type" value="Genomic_DNA"/>
</dbReference>
<evidence type="ECO:0000256" key="9">
    <source>
        <dbReference type="ARBA" id="ARBA00023001"/>
    </source>
</evidence>
<keyword evidence="7" id="KW-0732">Signal</keyword>
<dbReference type="SUPFAM" id="SSF51445">
    <property type="entry name" value="(Trans)glycosidases"/>
    <property type="match status" value="1"/>
</dbReference>
<evidence type="ECO:0000256" key="1">
    <source>
        <dbReference type="ARBA" id="ARBA00000448"/>
    </source>
</evidence>
<dbReference type="GeneID" id="81602760"/>
<gene>
    <name evidence="20" type="ORF">N7458_009135</name>
</gene>
<evidence type="ECO:0000313" key="20">
    <source>
        <dbReference type="EMBL" id="KAJ5438137.1"/>
    </source>
</evidence>
<sequence>MRGFYLPLLAAIGSSGPTFAALAPAATSLSYVISPPVADGGKAWKDAHAQAAELVAEMTLEEKVSVVTGQAGPCAGNSGNVTRLGIPKMCFQDGPAGVRPSLGNTQFPSGVTTAATWDVDLIYARSYAMGKEFYDMGVHVAMAMVTGGPLGRSPYGGRNWEGWYADPYGTGIASWYGVRGMMDSGVQTCSKHFGFYEQETYSIYNASEQLPVSSNVDDKTSHEIYLWAFAEAVRAGTTHIMCAYNCINGTHACANSEANNGLLKGELNFQGAVISDWGGVWGTQGFAMGGLDVNMPGRGYGNVLGPFFDQELYHLVSNRSIPETRLNDMVARALTPAIVTGQLDKPLPSIAINSVGTKNWPVPATYRNVQKKSTIELVRKISTDGTVLLKNTGGLPLKNPQNIAVIGQDAGPNILGLQGCGKLFRDCDIHNNNGTLSLGGGSGYAWPLNLITPLDAIQAAALKARSLVQFVLNNTAASVIAETVTGSALPIGPPDVCLVFADRYMRENMDRNDLSLNIGNWTHSEDIIVQTAATCNNTVVVLHVGGPVIMEAWIDNPNVTAVVAPLFPGEQTGPGLVDILWGRVSPSAKLPFTIAKQESDYPPDTISYDHSVTPQANFTEKLKIDYRWFDTYNITPRFAKSSPYSKEFGFGLTYSTFEYNHIELKDTMRPDEHAIQETKEKFAGQKGDESLYDILVTVTAAVTNTGDWTASEVAQLYVEFPATEDEPPRLLRGFAKLKNMKPGSTVKASFPIRRKDVMIWDVHDQEWRFPEGRNVTFHVGASSRNLLLSLEHTF</sequence>
<dbReference type="GO" id="GO:0008422">
    <property type="term" value="F:beta-glucosidase activity"/>
    <property type="evidence" value="ECO:0007669"/>
    <property type="project" value="UniProtKB-EC"/>
</dbReference>
<keyword evidence="11" id="KW-0119">Carbohydrate metabolism</keyword>
<keyword evidence="21" id="KW-1185">Reference proteome</keyword>
<evidence type="ECO:0000256" key="15">
    <source>
        <dbReference type="ARBA" id="ARBA00039579"/>
    </source>
</evidence>
<comment type="pathway">
    <text evidence="3">Glycan metabolism; cellulose degradation.</text>
</comment>
<dbReference type="Proteomes" id="UP001213681">
    <property type="component" value="Unassembled WGS sequence"/>
</dbReference>
<evidence type="ECO:0000256" key="5">
    <source>
        <dbReference type="ARBA" id="ARBA00012744"/>
    </source>
</evidence>
<evidence type="ECO:0000256" key="4">
    <source>
        <dbReference type="ARBA" id="ARBA00005336"/>
    </source>
</evidence>
<dbReference type="Pfam" id="PF00933">
    <property type="entry name" value="Glyco_hydro_3"/>
    <property type="match status" value="1"/>
</dbReference>
<dbReference type="InterPro" id="IPR026891">
    <property type="entry name" value="Fn3-like"/>
</dbReference>
<reference evidence="20" key="1">
    <citation type="submission" date="2022-12" db="EMBL/GenBank/DDBJ databases">
        <authorList>
            <person name="Petersen C."/>
        </authorList>
    </citation>
    <scope>NUCLEOTIDE SEQUENCE</scope>
    <source>
        <strain evidence="20">IBT 16125</strain>
    </source>
</reference>
<dbReference type="Pfam" id="PF14310">
    <property type="entry name" value="Fn3-like"/>
    <property type="match status" value="1"/>
</dbReference>
<comment type="subcellular location">
    <subcellularLocation>
        <location evidence="2">Secreted</location>
    </subcellularLocation>
</comment>
<evidence type="ECO:0000256" key="10">
    <source>
        <dbReference type="ARBA" id="ARBA00023180"/>
    </source>
</evidence>
<dbReference type="InterPro" id="IPR036881">
    <property type="entry name" value="Glyco_hydro_3_C_sf"/>
</dbReference>
<accession>A0AAD6BWX2</accession>
<evidence type="ECO:0000256" key="2">
    <source>
        <dbReference type="ARBA" id="ARBA00004613"/>
    </source>
</evidence>
<dbReference type="InterPro" id="IPR002772">
    <property type="entry name" value="Glyco_hydro_3_C"/>
</dbReference>
<evidence type="ECO:0000256" key="6">
    <source>
        <dbReference type="ARBA" id="ARBA00022525"/>
    </source>
</evidence>
<dbReference type="GO" id="GO:0005576">
    <property type="term" value="C:extracellular region"/>
    <property type="evidence" value="ECO:0007669"/>
    <property type="project" value="UniProtKB-SubCell"/>
</dbReference>
<keyword evidence="8 20" id="KW-0378">Hydrolase</keyword>
<comment type="similarity">
    <text evidence="4">Belongs to the glycosyl hydrolase 3 family.</text>
</comment>
<keyword evidence="13" id="KW-0624">Polysaccharide degradation</keyword>
<dbReference type="PANTHER" id="PTHR42715:SF12">
    <property type="entry name" value="BETA-GLUCOSIDASE G-RELATED"/>
    <property type="match status" value="1"/>
</dbReference>
<reference evidence="20" key="2">
    <citation type="journal article" date="2023" name="IMA Fungus">
        <title>Comparative genomic study of the Penicillium genus elucidates a diverse pangenome and 15 lateral gene transfer events.</title>
        <authorList>
            <person name="Petersen C."/>
            <person name="Sorensen T."/>
            <person name="Nielsen M.R."/>
            <person name="Sondergaard T.E."/>
            <person name="Sorensen J.L."/>
            <person name="Fitzpatrick D.A."/>
            <person name="Frisvad J.C."/>
            <person name="Nielsen K.L."/>
        </authorList>
    </citation>
    <scope>NUCLEOTIDE SEQUENCE</scope>
    <source>
        <strain evidence="20">IBT 16125</strain>
    </source>
</reference>
<evidence type="ECO:0000256" key="13">
    <source>
        <dbReference type="ARBA" id="ARBA00023326"/>
    </source>
</evidence>
<protein>
    <recommendedName>
        <fullName evidence="15">Probable beta-glucosidase G</fullName>
        <ecNumber evidence="5">3.2.1.21</ecNumber>
    </recommendedName>
    <alternativeName>
        <fullName evidence="16">Beta-D-glucoside glucohydrolase G</fullName>
    </alternativeName>
    <alternativeName>
        <fullName evidence="17">Cellobiase G</fullName>
    </alternativeName>
    <alternativeName>
        <fullName evidence="18">Gentiobiase G</fullName>
    </alternativeName>
</protein>
<evidence type="ECO:0000256" key="17">
    <source>
        <dbReference type="ARBA" id="ARBA00041601"/>
    </source>
</evidence>
<dbReference type="PANTHER" id="PTHR42715">
    <property type="entry name" value="BETA-GLUCOSIDASE"/>
    <property type="match status" value="1"/>
</dbReference>
<dbReference type="Gene3D" id="3.40.50.1700">
    <property type="entry name" value="Glycoside hydrolase family 3 C-terminal domain"/>
    <property type="match status" value="1"/>
</dbReference>
<dbReference type="Pfam" id="PF01915">
    <property type="entry name" value="Glyco_hydro_3_C"/>
    <property type="match status" value="1"/>
</dbReference>
<dbReference type="SUPFAM" id="SSF52279">
    <property type="entry name" value="Beta-D-glucan exohydrolase, C-terminal domain"/>
    <property type="match status" value="1"/>
</dbReference>
<dbReference type="FunFam" id="3.20.20.300:FF:000002">
    <property type="entry name" value="Probable beta-glucosidase"/>
    <property type="match status" value="1"/>
</dbReference>
<evidence type="ECO:0000256" key="3">
    <source>
        <dbReference type="ARBA" id="ARBA00004987"/>
    </source>
</evidence>
<dbReference type="GO" id="GO:0030245">
    <property type="term" value="P:cellulose catabolic process"/>
    <property type="evidence" value="ECO:0007669"/>
    <property type="project" value="UniProtKB-KW"/>
</dbReference>
<proteinExistence type="inferred from homology"/>
<dbReference type="InterPro" id="IPR017853">
    <property type="entry name" value="GH"/>
</dbReference>
<dbReference type="PRINTS" id="PR00133">
    <property type="entry name" value="GLHYDRLASE3"/>
</dbReference>
<comment type="catalytic activity">
    <reaction evidence="1">
        <text>Hydrolysis of terminal, non-reducing beta-D-glucosyl residues with release of beta-D-glucose.</text>
        <dbReference type="EC" id="3.2.1.21"/>
    </reaction>
</comment>
<dbReference type="InterPro" id="IPR050288">
    <property type="entry name" value="Cellulose_deg_GH3"/>
</dbReference>
<dbReference type="Gene3D" id="2.60.40.10">
    <property type="entry name" value="Immunoglobulins"/>
    <property type="match status" value="1"/>
</dbReference>
<keyword evidence="9" id="KW-0136">Cellulose degradation</keyword>
<comment type="caution">
    <text evidence="20">The sequence shown here is derived from an EMBL/GenBank/DDBJ whole genome shotgun (WGS) entry which is preliminary data.</text>
</comment>
<evidence type="ECO:0000256" key="14">
    <source>
        <dbReference type="ARBA" id="ARBA00024983"/>
    </source>
</evidence>
<name>A0AAD6BWX2_9EURO</name>
<comment type="function">
    <text evidence="14">Beta-glucosidases are one of a number of cellulolytic enzymes involved in the degradation of cellulosic biomass. Catalyzes the last step releasing glucose from the inhibitory cellobiose.</text>
</comment>
<dbReference type="RefSeq" id="XP_056761366.1">
    <property type="nucleotide sequence ID" value="XM_056912517.1"/>
</dbReference>
<dbReference type="AlphaFoldDB" id="A0AAD6BWX2"/>
<dbReference type="Gene3D" id="3.20.20.300">
    <property type="entry name" value="Glycoside hydrolase, family 3, N-terminal domain"/>
    <property type="match status" value="1"/>
</dbReference>
<dbReference type="EC" id="3.2.1.21" evidence="5"/>
<dbReference type="InterPro" id="IPR036962">
    <property type="entry name" value="Glyco_hydro_3_N_sf"/>
</dbReference>
<evidence type="ECO:0000256" key="18">
    <source>
        <dbReference type="ARBA" id="ARBA00041808"/>
    </source>
</evidence>
<evidence type="ECO:0000256" key="11">
    <source>
        <dbReference type="ARBA" id="ARBA00023277"/>
    </source>
</evidence>
<keyword evidence="6" id="KW-0964">Secreted</keyword>
<organism evidence="20 21">
    <name type="scientific">Penicillium daleae</name>
    <dbReference type="NCBI Taxonomy" id="63821"/>
    <lineage>
        <taxon>Eukaryota</taxon>
        <taxon>Fungi</taxon>
        <taxon>Dikarya</taxon>
        <taxon>Ascomycota</taxon>
        <taxon>Pezizomycotina</taxon>
        <taxon>Eurotiomycetes</taxon>
        <taxon>Eurotiomycetidae</taxon>
        <taxon>Eurotiales</taxon>
        <taxon>Aspergillaceae</taxon>
        <taxon>Penicillium</taxon>
    </lineage>
</organism>
<keyword evidence="12" id="KW-0326">Glycosidase</keyword>
<feature type="domain" description="Fibronectin type III-like" evidence="19">
    <location>
        <begin position="712"/>
        <end position="783"/>
    </location>
</feature>
<dbReference type="SMART" id="SM01217">
    <property type="entry name" value="Fn3_like"/>
    <property type="match status" value="1"/>
</dbReference>
<dbReference type="InterPro" id="IPR013783">
    <property type="entry name" value="Ig-like_fold"/>
</dbReference>
<evidence type="ECO:0000256" key="8">
    <source>
        <dbReference type="ARBA" id="ARBA00022801"/>
    </source>
</evidence>
<evidence type="ECO:0000259" key="19">
    <source>
        <dbReference type="SMART" id="SM01217"/>
    </source>
</evidence>
<evidence type="ECO:0000256" key="12">
    <source>
        <dbReference type="ARBA" id="ARBA00023295"/>
    </source>
</evidence>
<evidence type="ECO:0000256" key="16">
    <source>
        <dbReference type="ARBA" id="ARBA00041276"/>
    </source>
</evidence>
<evidence type="ECO:0000256" key="7">
    <source>
        <dbReference type="ARBA" id="ARBA00022729"/>
    </source>
</evidence>
<keyword evidence="10" id="KW-0325">Glycoprotein</keyword>
<dbReference type="InterPro" id="IPR001764">
    <property type="entry name" value="Glyco_hydro_3_N"/>
</dbReference>